<accession>A0A1B0DPT4</accession>
<dbReference type="PANTHER" id="PTHR21286">
    <property type="entry name" value="NUCLEAR PORE COMPLEX PROTEIN NUP160"/>
    <property type="match status" value="1"/>
</dbReference>
<dbReference type="InterPro" id="IPR021717">
    <property type="entry name" value="Nucleoporin_Nup160"/>
</dbReference>
<keyword evidence="3" id="KW-0539">Nucleus</keyword>
<feature type="domain" description="NUP160 middle TPR" evidence="7">
    <location>
        <begin position="827"/>
        <end position="1094"/>
    </location>
</feature>
<protein>
    <recommendedName>
        <fullName evidence="10">Nuclear pore complex protein Nup160 homolog</fullName>
    </recommendedName>
</protein>
<dbReference type="PANTHER" id="PTHR21286:SF0">
    <property type="entry name" value="NUCLEAR PORE COMPLEX PROTEIN NUP160"/>
    <property type="match status" value="1"/>
</dbReference>
<dbReference type="Pfam" id="PF23354">
    <property type="entry name" value="TPR_NUP160_120_M"/>
    <property type="match status" value="1"/>
</dbReference>
<dbReference type="GO" id="GO:0005643">
    <property type="term" value="C:nuclear pore"/>
    <property type="evidence" value="ECO:0007669"/>
    <property type="project" value="TreeGrafter"/>
</dbReference>
<evidence type="ECO:0000259" key="6">
    <source>
        <dbReference type="Pfam" id="PF23347"/>
    </source>
</evidence>
<dbReference type="Pfam" id="PF11715">
    <property type="entry name" value="Beta-prop_Nup120_160"/>
    <property type="match status" value="1"/>
</dbReference>
<feature type="domain" description="Nucleoporin Nup120/160 beta-propeller" evidence="4">
    <location>
        <begin position="60"/>
        <end position="529"/>
    </location>
</feature>
<comment type="subcellular location">
    <subcellularLocation>
        <location evidence="1">Nucleus</location>
    </subcellularLocation>
</comment>
<sequence>MEDHNMRYREVIPNQSVEEKWKEITLTFGGTQSTLQDIRIPDKAGGFGYENRSYPESRNRFIYWRTSHDVLELSEMSLDLNLIDNNVRYKFSESPILAVSICELVDFVVILVATVSSVHRLYYPHPNQLHKSHGLDTKCMSIFKEASVTQARDPLTFHMIGTPSSTNQPIAHSAACGMDPMGSEAYFALAWQNSLTLFTMNCSNGHTLAMELRQSTVVPRILSNFTGVLRGKNTSNNQCVNSLVFYLMGDEMVLFALYRDNFLRMWSLGNGQCLATINCHEESTEPRFQSPQNSTLRSGCSNTICAFMSYTSGCEFVIISILPDPLGGTNHSLNLINIILAPNYDLVDYQLTENRIWGLFCNSEGEYKVSSVSLVPGNGVNWVSAGLESLPDRFSVQMEMTTDARQAYCSYIFQPGRFQRSIIAKALVTFRRSNILPDTNYPINLLKDRVCNAVATEIENEIRGLELPDEEYIEISLQFWERFYSCCEQYHLKACQPIGLIPLELESLETVCIVKKNMFSLLRQCEFLEHCMLSGSQDAEDLGQIPKDFAGNSQKMDNLMKLVTILADIEQQIPDEDKLDIDRRLYQLQMPINIVDKLVEDMLAGEHDKTPLSRTFLTQIRQQALNIKNVPEAMHTLLEALRLDFGSHEDMQALPDPLEQISQSHVRNLFASQFGISLVAESLQQIATVRYILCRNLLILQYILIDTTALSSDILENIRSHKIPETEVFVQAYFVIVWIAKTSADPGLMSNALDSSINRLNNLHLSDARQYLLKTTQPCSLLELFLKSKGWQMTLEHYVSGNYRMLMDNKQQMTLLPLATIVGQLVWPVSGNFAFGAWLIGSCQHIHIQDYVRLLNGWCEWNNCSRQFILGVSMLDSGEVEKAYDLFIQASRGVYTEPFLMDKIIGQDVDGEVTTGEAIVMYYLKVIRLFEQYNALHCVIRLAQSAIQLLMPKHPQLAMFQSIMFTNHLALNHYEEAYHALISNVEPSRRKDYLRELVMCLFHKKRLDLLMRFPYIGLQDELESIIETRARSMPIEDNIHYNFLYAFFITKDNVRKAAAVMYEQAMRFGYESNSLDAMQYRYDCLLACVNALHLVDKQYAWIAKPVSSKEDNGQVDKVIVLEIEDIRRELHQIEATIILSKHRRELSTILKVGPDELVALLATSRLFTAAVKLARAFKITPTIVMENLASACVHASSEQSNEVWMWLQENDLADLPLKNSPMAMAWNLLEKLLAENEVSGTTILRRSVAKRILHLGAFLPHWLFLSYKKDNPSELLHLFVIHGHLVEATDFAVAYITSMLGNNYEAFGLRNSLLSNEAALCFPVQDIDLLLHALKLNFDYDTEYEEAHKKLINIVDEYLQAAESVSNNKIQYELQRS</sequence>
<dbReference type="InterPro" id="IPR036322">
    <property type="entry name" value="WD40_repeat_dom_sf"/>
</dbReference>
<dbReference type="Proteomes" id="UP000092462">
    <property type="component" value="Unassembled WGS sequence"/>
</dbReference>
<dbReference type="EnsemblMetazoa" id="PPAI010521-RA">
    <property type="protein sequence ID" value="PPAI010521-PA"/>
    <property type="gene ID" value="PPAI010521"/>
</dbReference>
<evidence type="ECO:0000259" key="7">
    <source>
        <dbReference type="Pfam" id="PF23354"/>
    </source>
</evidence>
<dbReference type="InterPro" id="IPR056536">
    <property type="entry name" value="TPR_NUP160_C"/>
</dbReference>
<evidence type="ECO:0000259" key="5">
    <source>
        <dbReference type="Pfam" id="PF23345"/>
    </source>
</evidence>
<keyword evidence="2" id="KW-0813">Transport</keyword>
<reference evidence="8" key="1">
    <citation type="submission" date="2022-08" db="UniProtKB">
        <authorList>
            <consortium name="EnsemblMetazoa"/>
        </authorList>
    </citation>
    <scope>IDENTIFICATION</scope>
    <source>
        <strain evidence="8">Israel</strain>
    </source>
</reference>
<evidence type="ECO:0000256" key="1">
    <source>
        <dbReference type="ARBA" id="ARBA00004123"/>
    </source>
</evidence>
<dbReference type="GO" id="GO:0017056">
    <property type="term" value="F:structural constituent of nuclear pore"/>
    <property type="evidence" value="ECO:0007669"/>
    <property type="project" value="TreeGrafter"/>
</dbReference>
<feature type="domain" description="NUP160 helical" evidence="5">
    <location>
        <begin position="557"/>
        <end position="785"/>
    </location>
</feature>
<keyword evidence="9" id="KW-1185">Reference proteome</keyword>
<evidence type="ECO:0000259" key="4">
    <source>
        <dbReference type="Pfam" id="PF11715"/>
    </source>
</evidence>
<proteinExistence type="predicted"/>
<dbReference type="EMBL" id="AJVK01008241">
    <property type="status" value="NOT_ANNOTATED_CDS"/>
    <property type="molecule type" value="Genomic_DNA"/>
</dbReference>
<organism evidence="8 9">
    <name type="scientific">Phlebotomus papatasi</name>
    <name type="common">Sandfly</name>
    <dbReference type="NCBI Taxonomy" id="29031"/>
    <lineage>
        <taxon>Eukaryota</taxon>
        <taxon>Metazoa</taxon>
        <taxon>Ecdysozoa</taxon>
        <taxon>Arthropoda</taxon>
        <taxon>Hexapoda</taxon>
        <taxon>Insecta</taxon>
        <taxon>Pterygota</taxon>
        <taxon>Neoptera</taxon>
        <taxon>Endopterygota</taxon>
        <taxon>Diptera</taxon>
        <taxon>Nematocera</taxon>
        <taxon>Psychodoidea</taxon>
        <taxon>Psychodidae</taxon>
        <taxon>Phlebotomus</taxon>
        <taxon>Phlebotomus</taxon>
    </lineage>
</organism>
<dbReference type="VEuPathDB" id="VectorBase:PPAPM1_009769"/>
<dbReference type="EMBL" id="AJVK01008242">
    <property type="status" value="NOT_ANNOTATED_CDS"/>
    <property type="molecule type" value="Genomic_DNA"/>
</dbReference>
<dbReference type="Pfam" id="PF23345">
    <property type="entry name" value="NUP160_helical"/>
    <property type="match status" value="1"/>
</dbReference>
<evidence type="ECO:0000256" key="3">
    <source>
        <dbReference type="ARBA" id="ARBA00023242"/>
    </source>
</evidence>
<name>A0A1B0DPT4_PHLPP</name>
<dbReference type="InterPro" id="IPR056547">
    <property type="entry name" value="NUP160_helical"/>
</dbReference>
<dbReference type="VEuPathDB" id="VectorBase:PPAI010521"/>
<evidence type="ECO:0008006" key="10">
    <source>
        <dbReference type="Google" id="ProtNLM"/>
    </source>
</evidence>
<dbReference type="InterPro" id="IPR056535">
    <property type="entry name" value="TPR_NUP160_M"/>
</dbReference>
<evidence type="ECO:0000313" key="8">
    <source>
        <dbReference type="EnsemblMetazoa" id="PPAI010521-PA"/>
    </source>
</evidence>
<evidence type="ECO:0000256" key="2">
    <source>
        <dbReference type="ARBA" id="ARBA00022448"/>
    </source>
</evidence>
<dbReference type="InterPro" id="IPR059141">
    <property type="entry name" value="Beta-prop_Nup120_160"/>
</dbReference>
<dbReference type="SUPFAM" id="SSF50978">
    <property type="entry name" value="WD40 repeat-like"/>
    <property type="match status" value="1"/>
</dbReference>
<feature type="domain" description="NUP160 C-terminal TPR" evidence="6">
    <location>
        <begin position="1122"/>
        <end position="1371"/>
    </location>
</feature>
<dbReference type="Pfam" id="PF23347">
    <property type="entry name" value="TPR_Nup160_C"/>
    <property type="match status" value="1"/>
</dbReference>
<evidence type="ECO:0000313" key="9">
    <source>
        <dbReference type="Proteomes" id="UP000092462"/>
    </source>
</evidence>